<protein>
    <submittedName>
        <fullName evidence="1">ABC transporter substrate-binding protein</fullName>
    </submittedName>
</protein>
<organism evidence="1 2">
    <name type="scientific">Pseudonocardia benzenivorans</name>
    <dbReference type="NCBI Taxonomy" id="228005"/>
    <lineage>
        <taxon>Bacteria</taxon>
        <taxon>Bacillati</taxon>
        <taxon>Actinomycetota</taxon>
        <taxon>Actinomycetes</taxon>
        <taxon>Pseudonocardiales</taxon>
        <taxon>Pseudonocardiaceae</taxon>
        <taxon>Pseudonocardia</taxon>
    </lineage>
</organism>
<reference evidence="2" key="1">
    <citation type="journal article" date="2019" name="Int. J. Syst. Evol. Microbiol.">
        <title>The Global Catalogue of Microorganisms (GCM) 10K type strain sequencing project: providing services to taxonomists for standard genome sequencing and annotation.</title>
        <authorList>
            <consortium name="The Broad Institute Genomics Platform"/>
            <consortium name="The Broad Institute Genome Sequencing Center for Infectious Disease"/>
            <person name="Wu L."/>
            <person name="Ma J."/>
        </authorList>
    </citation>
    <scope>NUCLEOTIDE SEQUENCE [LARGE SCALE GENOMIC DNA]</scope>
    <source>
        <strain evidence="2">CCUG 49018</strain>
    </source>
</reference>
<gene>
    <name evidence="1" type="ORF">ACFQ34_29420</name>
</gene>
<dbReference type="Proteomes" id="UP001597182">
    <property type="component" value="Unassembled WGS sequence"/>
</dbReference>
<evidence type="ECO:0000313" key="2">
    <source>
        <dbReference type="Proteomes" id="UP001597182"/>
    </source>
</evidence>
<accession>A0ABW3VR22</accession>
<proteinExistence type="predicted"/>
<comment type="caution">
    <text evidence="1">The sequence shown here is derived from an EMBL/GenBank/DDBJ whole genome shotgun (WGS) entry which is preliminary data.</text>
</comment>
<dbReference type="EMBL" id="JBHTMB010000288">
    <property type="protein sequence ID" value="MFD1237423.1"/>
    <property type="molecule type" value="Genomic_DNA"/>
</dbReference>
<dbReference type="SUPFAM" id="SSF53850">
    <property type="entry name" value="Periplasmic binding protein-like II"/>
    <property type="match status" value="1"/>
</dbReference>
<evidence type="ECO:0000313" key="1">
    <source>
        <dbReference type="EMBL" id="MFD1237423.1"/>
    </source>
</evidence>
<name>A0ABW3VR22_9PSEU</name>
<dbReference type="RefSeq" id="WP_379653315.1">
    <property type="nucleotide sequence ID" value="NZ_JBHTMB010000288.1"/>
</dbReference>
<keyword evidence="2" id="KW-1185">Reference proteome</keyword>
<sequence>MSQNVPLTYAGAVYDRTRAVYDGSVRPEGIDLRYLETDIEELFWRQGRYAEFDAAEFSLGAYLSSVEHHDRAFDAIPVFPSRAFRHSALYVHASADITRPEQLAGRIIGTPEWSMAASLWMRGILGEHYGVDLAGIDWRTGGLEEPGRQEKSRVKPPARFSVKPIDPGATLSGQLLDAELDAVLTARPPRAFLAGDPRIRRLFGDHRSAELRYFRATGVVPIMHVVVIRRDIVARHPWVANNLRRAFELAREQANPRLRDTTVCSTSLIWESAYAEEEAALLGDAFRYGVDPNRAALEAILRYAAAQGFTSAPLEPADVFLPSTLTDAKV</sequence>